<dbReference type="AlphaFoldDB" id="A0A0G1GXB2"/>
<name>A0A0G1GXB2_9BACT</name>
<dbReference type="SUPFAM" id="SSF55031">
    <property type="entry name" value="Bacterial exopeptidase dimerisation domain"/>
    <property type="match status" value="1"/>
</dbReference>
<dbReference type="InterPro" id="IPR011650">
    <property type="entry name" value="Peptidase_M20_dimer"/>
</dbReference>
<dbReference type="GO" id="GO:0046872">
    <property type="term" value="F:metal ion binding"/>
    <property type="evidence" value="ECO:0007669"/>
    <property type="project" value="UniProtKB-KW"/>
</dbReference>
<evidence type="ECO:0000256" key="2">
    <source>
        <dbReference type="ARBA" id="ARBA00022801"/>
    </source>
</evidence>
<dbReference type="SUPFAM" id="SSF53187">
    <property type="entry name" value="Zn-dependent exopeptidases"/>
    <property type="match status" value="1"/>
</dbReference>
<dbReference type="PANTHER" id="PTHR43808">
    <property type="entry name" value="ACETYLORNITHINE DEACETYLASE"/>
    <property type="match status" value="1"/>
</dbReference>
<dbReference type="InterPro" id="IPR050072">
    <property type="entry name" value="Peptidase_M20A"/>
</dbReference>
<organism evidence="4 5">
    <name type="scientific">Candidatus Collierbacteria bacterium GW2011_GWF1_44_12</name>
    <dbReference type="NCBI Taxonomy" id="1618402"/>
    <lineage>
        <taxon>Bacteria</taxon>
        <taxon>Candidatus Collieribacteriota</taxon>
    </lineage>
</organism>
<dbReference type="Gene3D" id="3.30.70.360">
    <property type="match status" value="1"/>
</dbReference>
<accession>A0A0G1GXB2</accession>
<keyword evidence="1" id="KW-0479">Metal-binding</keyword>
<dbReference type="Pfam" id="PF07687">
    <property type="entry name" value="M20_dimer"/>
    <property type="match status" value="1"/>
</dbReference>
<dbReference type="Proteomes" id="UP000034097">
    <property type="component" value="Unassembled WGS sequence"/>
</dbReference>
<dbReference type="PANTHER" id="PTHR43808:SF31">
    <property type="entry name" value="N-ACETYL-L-CITRULLINE DEACETYLASE"/>
    <property type="match status" value="1"/>
</dbReference>
<gene>
    <name evidence="4" type="ORF">UW26_C0011G0004</name>
</gene>
<sequence>MADDGGGGYFNDNKQMTKKDLIEQLDKLVGFKTLPGELEENSKALDYVESLIVDGIVVDRIKNGKAEILRAQVFAGLSPQYCYMVHMDVVAGTEDQFKMKVEGDKVWGRGTCDMKFSIPVGIALLNEAVKNDIDFCLMITTDEEVGGFEGAKYAVDQGFSPRVLIVPDGGENLNFVDKAKGVCQVRLVAKGIPAHSSRPWLGKNALDSLVLLAEKLLKIYGKNNRIESWETTMNIGTINGGTSTNQVCPEAEMKIDFRYPETDSIENILGVIRESVEKLQLDIDISTLSTGLPTFTDVSDPEVKKFIDHTEKAFGEKIIIKQTYGASDARHFAHLKCPVMMQKPMGGEIHSSDEWMDLTSTMQFYQGMRGYLGLKD</sequence>
<reference evidence="4 5" key="1">
    <citation type="journal article" date="2015" name="Nature">
        <title>rRNA introns, odd ribosomes, and small enigmatic genomes across a large radiation of phyla.</title>
        <authorList>
            <person name="Brown C.T."/>
            <person name="Hug L.A."/>
            <person name="Thomas B.C."/>
            <person name="Sharon I."/>
            <person name="Castelle C.J."/>
            <person name="Singh A."/>
            <person name="Wilkins M.J."/>
            <person name="Williams K.H."/>
            <person name="Banfield J.F."/>
        </authorList>
    </citation>
    <scope>NUCLEOTIDE SEQUENCE [LARGE SCALE GENOMIC DNA]</scope>
</reference>
<protein>
    <recommendedName>
        <fullName evidence="3">Peptidase M20 dimerisation domain-containing protein</fullName>
    </recommendedName>
</protein>
<dbReference type="GO" id="GO:0008777">
    <property type="term" value="F:acetylornithine deacetylase activity"/>
    <property type="evidence" value="ECO:0007669"/>
    <property type="project" value="TreeGrafter"/>
</dbReference>
<evidence type="ECO:0000313" key="5">
    <source>
        <dbReference type="Proteomes" id="UP000034097"/>
    </source>
</evidence>
<proteinExistence type="predicted"/>
<dbReference type="EMBL" id="LCHQ01000011">
    <property type="protein sequence ID" value="KKT38853.1"/>
    <property type="molecule type" value="Genomic_DNA"/>
</dbReference>
<dbReference type="InterPro" id="IPR036264">
    <property type="entry name" value="Bact_exopeptidase_dim_dom"/>
</dbReference>
<dbReference type="Pfam" id="PF01546">
    <property type="entry name" value="Peptidase_M20"/>
    <property type="match status" value="1"/>
</dbReference>
<dbReference type="GO" id="GO:0006526">
    <property type="term" value="P:L-arginine biosynthetic process"/>
    <property type="evidence" value="ECO:0007669"/>
    <property type="project" value="TreeGrafter"/>
</dbReference>
<keyword evidence="2" id="KW-0378">Hydrolase</keyword>
<evidence type="ECO:0000313" key="4">
    <source>
        <dbReference type="EMBL" id="KKT38853.1"/>
    </source>
</evidence>
<comment type="caution">
    <text evidence="4">The sequence shown here is derived from an EMBL/GenBank/DDBJ whole genome shotgun (WGS) entry which is preliminary data.</text>
</comment>
<evidence type="ECO:0000256" key="1">
    <source>
        <dbReference type="ARBA" id="ARBA00022723"/>
    </source>
</evidence>
<dbReference type="Gene3D" id="3.40.630.10">
    <property type="entry name" value="Zn peptidases"/>
    <property type="match status" value="1"/>
</dbReference>
<evidence type="ECO:0000259" key="3">
    <source>
        <dbReference type="Pfam" id="PF07687"/>
    </source>
</evidence>
<dbReference type="InterPro" id="IPR002933">
    <property type="entry name" value="Peptidase_M20"/>
</dbReference>
<feature type="domain" description="Peptidase M20 dimerisation" evidence="3">
    <location>
        <begin position="180"/>
        <end position="280"/>
    </location>
</feature>